<feature type="non-terminal residue" evidence="2">
    <location>
        <position position="1"/>
    </location>
</feature>
<dbReference type="SUPFAM" id="SSF52833">
    <property type="entry name" value="Thioredoxin-like"/>
    <property type="match status" value="1"/>
</dbReference>
<dbReference type="InterPro" id="IPR001853">
    <property type="entry name" value="DSBA-like_thioredoxin_dom"/>
</dbReference>
<evidence type="ECO:0000313" key="3">
    <source>
        <dbReference type="Proteomes" id="UP000001449"/>
    </source>
</evidence>
<dbReference type="PANTHER" id="PTHR13887">
    <property type="entry name" value="GLUTATHIONE S-TRANSFERASE KAPPA"/>
    <property type="match status" value="1"/>
</dbReference>
<dbReference type="InParanoid" id="B8BSE6"/>
<protein>
    <recommendedName>
        <fullName evidence="1">DSBA-like thioredoxin domain-containing protein</fullName>
    </recommendedName>
</protein>
<dbReference type="Proteomes" id="UP000001449">
    <property type="component" value="Chromosome 1"/>
</dbReference>
<dbReference type="Gene3D" id="3.40.30.10">
    <property type="entry name" value="Glutaredoxin"/>
    <property type="match status" value="1"/>
</dbReference>
<proteinExistence type="predicted"/>
<organism evidence="2 3">
    <name type="scientific">Thalassiosira pseudonana</name>
    <name type="common">Marine diatom</name>
    <name type="synonym">Cyclotella nana</name>
    <dbReference type="NCBI Taxonomy" id="35128"/>
    <lineage>
        <taxon>Eukaryota</taxon>
        <taxon>Sar</taxon>
        <taxon>Stramenopiles</taxon>
        <taxon>Ochrophyta</taxon>
        <taxon>Bacillariophyta</taxon>
        <taxon>Coscinodiscophyceae</taxon>
        <taxon>Thalassiosirophycidae</taxon>
        <taxon>Thalassiosirales</taxon>
        <taxon>Thalassiosiraceae</taxon>
        <taxon>Thalassiosira</taxon>
    </lineage>
</organism>
<dbReference type="KEGG" id="tps:THAPSDRAFT_31007"/>
<name>B8BSE6_THAPS</name>
<dbReference type="EMBL" id="CM000638">
    <property type="protein sequence ID" value="EED96116.1"/>
    <property type="molecule type" value="Genomic_DNA"/>
</dbReference>
<dbReference type="OMA" id="ECANRAG"/>
<sequence length="203" mass="23490">PWCFIGKRRMEEALDDAKTRYPHLTFDVRWRPFELDPRLPTGEGKDKMKHYEAKFGADNIRRMIPRMKATAREHGINMEYGGNVGNTFDSHRLIWKAREVGGSELQDKVVESIFKAYFEENKSLGDSAVLEECANRAGMKDTKDFLTNSQLGRDEVEREKNEFGRAFQCNGVPMFVIDERFVLHGAQEKEAFLRTFGKVSMEL</sequence>
<dbReference type="GO" id="GO:0016491">
    <property type="term" value="F:oxidoreductase activity"/>
    <property type="evidence" value="ECO:0007669"/>
    <property type="project" value="InterPro"/>
</dbReference>
<accession>B8BSE6</accession>
<evidence type="ECO:0000313" key="2">
    <source>
        <dbReference type="EMBL" id="EED96116.1"/>
    </source>
</evidence>
<dbReference type="Pfam" id="PF01323">
    <property type="entry name" value="DSBA"/>
    <property type="match status" value="1"/>
</dbReference>
<feature type="domain" description="DSBA-like thioredoxin" evidence="1">
    <location>
        <begin position="1"/>
        <end position="193"/>
    </location>
</feature>
<reference evidence="2 3" key="2">
    <citation type="journal article" date="2008" name="Nature">
        <title>The Phaeodactylum genome reveals the evolutionary history of diatom genomes.</title>
        <authorList>
            <person name="Bowler C."/>
            <person name="Allen A.E."/>
            <person name="Badger J.H."/>
            <person name="Grimwood J."/>
            <person name="Jabbari K."/>
            <person name="Kuo A."/>
            <person name="Maheswari U."/>
            <person name="Martens C."/>
            <person name="Maumus F."/>
            <person name="Otillar R.P."/>
            <person name="Rayko E."/>
            <person name="Salamov A."/>
            <person name="Vandepoele K."/>
            <person name="Beszteri B."/>
            <person name="Gruber A."/>
            <person name="Heijde M."/>
            <person name="Katinka M."/>
            <person name="Mock T."/>
            <person name="Valentin K."/>
            <person name="Verret F."/>
            <person name="Berges J.A."/>
            <person name="Brownlee C."/>
            <person name="Cadoret J.P."/>
            <person name="Chiovitti A."/>
            <person name="Choi C.J."/>
            <person name="Coesel S."/>
            <person name="De Martino A."/>
            <person name="Detter J.C."/>
            <person name="Durkin C."/>
            <person name="Falciatore A."/>
            <person name="Fournet J."/>
            <person name="Haruta M."/>
            <person name="Huysman M.J."/>
            <person name="Jenkins B.D."/>
            <person name="Jiroutova K."/>
            <person name="Jorgensen R.E."/>
            <person name="Joubert Y."/>
            <person name="Kaplan A."/>
            <person name="Kroger N."/>
            <person name="Kroth P.G."/>
            <person name="La Roche J."/>
            <person name="Lindquist E."/>
            <person name="Lommer M."/>
            <person name="Martin-Jezequel V."/>
            <person name="Lopez P.J."/>
            <person name="Lucas S."/>
            <person name="Mangogna M."/>
            <person name="McGinnis K."/>
            <person name="Medlin L.K."/>
            <person name="Montsant A."/>
            <person name="Oudot-Le Secq M.P."/>
            <person name="Napoli C."/>
            <person name="Obornik M."/>
            <person name="Parker M.S."/>
            <person name="Petit J.L."/>
            <person name="Porcel B.M."/>
            <person name="Poulsen N."/>
            <person name="Robison M."/>
            <person name="Rychlewski L."/>
            <person name="Rynearson T.A."/>
            <person name="Schmutz J."/>
            <person name="Shapiro H."/>
            <person name="Siaut M."/>
            <person name="Stanley M."/>
            <person name="Sussman M.R."/>
            <person name="Taylor A.R."/>
            <person name="Vardi A."/>
            <person name="von Dassow P."/>
            <person name="Vyverman W."/>
            <person name="Willis A."/>
            <person name="Wyrwicz L.S."/>
            <person name="Rokhsar D.S."/>
            <person name="Weissenbach J."/>
            <person name="Armbrust E.V."/>
            <person name="Green B.R."/>
            <person name="Van de Peer Y."/>
            <person name="Grigoriev I.V."/>
        </authorList>
    </citation>
    <scope>NUCLEOTIDE SEQUENCE [LARGE SCALE GENOMIC DNA]</scope>
    <source>
        <strain evidence="2 3">CCMP1335</strain>
    </source>
</reference>
<dbReference type="PANTHER" id="PTHR13887:SF41">
    <property type="entry name" value="THIOREDOXIN SUPERFAMILY PROTEIN"/>
    <property type="match status" value="1"/>
</dbReference>
<dbReference type="RefSeq" id="XP_002286475.1">
    <property type="nucleotide sequence ID" value="XM_002286439.1"/>
</dbReference>
<dbReference type="AlphaFoldDB" id="B8BSE6"/>
<dbReference type="CDD" id="cd03024">
    <property type="entry name" value="DsbA_FrnE"/>
    <property type="match status" value="1"/>
</dbReference>
<dbReference type="InterPro" id="IPR036249">
    <property type="entry name" value="Thioredoxin-like_sf"/>
</dbReference>
<keyword evidence="3" id="KW-1185">Reference proteome</keyword>
<dbReference type="eggNOG" id="ENOG502QTH7">
    <property type="taxonomic scope" value="Eukaryota"/>
</dbReference>
<dbReference type="GeneID" id="7445105"/>
<dbReference type="STRING" id="35128.B8BSE6"/>
<gene>
    <name evidence="2" type="ORF">THAPSDRAFT_31007</name>
</gene>
<reference evidence="2 3" key="1">
    <citation type="journal article" date="2004" name="Science">
        <title>The genome of the diatom Thalassiosira pseudonana: ecology, evolution, and metabolism.</title>
        <authorList>
            <person name="Armbrust E.V."/>
            <person name="Berges J.A."/>
            <person name="Bowler C."/>
            <person name="Green B.R."/>
            <person name="Martinez D."/>
            <person name="Putnam N.H."/>
            <person name="Zhou S."/>
            <person name="Allen A.E."/>
            <person name="Apt K.E."/>
            <person name="Bechner M."/>
            <person name="Brzezinski M.A."/>
            <person name="Chaal B.K."/>
            <person name="Chiovitti A."/>
            <person name="Davis A.K."/>
            <person name="Demarest M.S."/>
            <person name="Detter J.C."/>
            <person name="Glavina T."/>
            <person name="Goodstein D."/>
            <person name="Hadi M.Z."/>
            <person name="Hellsten U."/>
            <person name="Hildebrand M."/>
            <person name="Jenkins B.D."/>
            <person name="Jurka J."/>
            <person name="Kapitonov V.V."/>
            <person name="Kroger N."/>
            <person name="Lau W.W."/>
            <person name="Lane T.W."/>
            <person name="Larimer F.W."/>
            <person name="Lippmeier J.C."/>
            <person name="Lucas S."/>
            <person name="Medina M."/>
            <person name="Montsant A."/>
            <person name="Obornik M."/>
            <person name="Parker M.S."/>
            <person name="Palenik B."/>
            <person name="Pazour G.J."/>
            <person name="Richardson P.M."/>
            <person name="Rynearson T.A."/>
            <person name="Saito M.A."/>
            <person name="Schwartz D.C."/>
            <person name="Thamatrakoln K."/>
            <person name="Valentin K."/>
            <person name="Vardi A."/>
            <person name="Wilkerson F.P."/>
            <person name="Rokhsar D.S."/>
        </authorList>
    </citation>
    <scope>NUCLEOTIDE SEQUENCE [LARGE SCALE GENOMIC DNA]</scope>
    <source>
        <strain evidence="2 3">CCMP1335</strain>
    </source>
</reference>
<dbReference type="HOGENOM" id="CLU_069253_0_1_1"/>
<evidence type="ECO:0000259" key="1">
    <source>
        <dbReference type="Pfam" id="PF01323"/>
    </source>
</evidence>
<dbReference type="PaxDb" id="35128-Thaps31007"/>